<accession>A0A937DHF3</accession>
<dbReference type="HAMAP" id="MF_00634">
    <property type="entry name" value="UPF0235"/>
    <property type="match status" value="1"/>
</dbReference>
<dbReference type="PANTHER" id="PTHR13420:SF7">
    <property type="entry name" value="UPF0235 PROTEIN C15ORF40"/>
    <property type="match status" value="1"/>
</dbReference>
<dbReference type="Proteomes" id="UP000736856">
    <property type="component" value="Unassembled WGS sequence"/>
</dbReference>
<dbReference type="SMART" id="SM01152">
    <property type="entry name" value="DUF167"/>
    <property type="match status" value="1"/>
</dbReference>
<dbReference type="PANTHER" id="PTHR13420">
    <property type="entry name" value="UPF0235 PROTEIN C15ORF40"/>
    <property type="match status" value="1"/>
</dbReference>
<evidence type="ECO:0000256" key="1">
    <source>
        <dbReference type="ARBA" id="ARBA00010364"/>
    </source>
</evidence>
<dbReference type="GO" id="GO:0005737">
    <property type="term" value="C:cytoplasm"/>
    <property type="evidence" value="ECO:0007669"/>
    <property type="project" value="TreeGrafter"/>
</dbReference>
<dbReference type="SUPFAM" id="SSF69786">
    <property type="entry name" value="YggU-like"/>
    <property type="match status" value="1"/>
</dbReference>
<protein>
    <recommendedName>
        <fullName evidence="2">UPF0235 protein EU981_04785</fullName>
    </recommendedName>
</protein>
<sequence>MCNMTIHLLPNAKQSEIVSLQILHNGTIHIKMKVHAPPLKGKANKSMIEILAKKLSIKKSSITLLSKQSSPIKRIYVDKDYEEIIQLLKNSHMITL</sequence>
<name>A0A937DHF3_9HYPH</name>
<dbReference type="Gene3D" id="3.30.1200.10">
    <property type="entry name" value="YggU-like"/>
    <property type="match status" value="1"/>
</dbReference>
<comment type="similarity">
    <text evidence="1 2">Belongs to the UPF0235 family.</text>
</comment>
<dbReference type="InterPro" id="IPR036591">
    <property type="entry name" value="YggU-like_sf"/>
</dbReference>
<reference evidence="3" key="1">
    <citation type="submission" date="2019-02" db="EMBL/GenBank/DDBJ databases">
        <title>A novel Candidatus Liberibacter species associated with the New Zealand native fuchsia psyllid, Ctenarytaina fuchsiae.</title>
        <authorList>
            <person name="Thompson S.M."/>
            <person name="Jorgensen N."/>
            <person name="David C."/>
            <person name="Bulman S.R."/>
            <person name="Smith G.R."/>
        </authorList>
    </citation>
    <scope>NUCLEOTIDE SEQUENCE</scope>
    <source>
        <strain evidence="3">Oxford</strain>
    </source>
</reference>
<dbReference type="NCBIfam" id="TIGR00251">
    <property type="entry name" value="DUF167 family protein"/>
    <property type="match status" value="1"/>
</dbReference>
<dbReference type="EMBL" id="SEOL01000013">
    <property type="protein sequence ID" value="MBL0849370.1"/>
    <property type="molecule type" value="Genomic_DNA"/>
</dbReference>
<comment type="caution">
    <text evidence="3">The sequence shown here is derived from an EMBL/GenBank/DDBJ whole genome shotgun (WGS) entry which is preliminary data.</text>
</comment>
<dbReference type="InterPro" id="IPR003746">
    <property type="entry name" value="DUF167"/>
</dbReference>
<evidence type="ECO:0000256" key="2">
    <source>
        <dbReference type="HAMAP-Rule" id="MF_00634"/>
    </source>
</evidence>
<gene>
    <name evidence="3" type="ORF">EU981_04785</name>
</gene>
<evidence type="ECO:0000313" key="4">
    <source>
        <dbReference type="Proteomes" id="UP000736856"/>
    </source>
</evidence>
<evidence type="ECO:0000313" key="3">
    <source>
        <dbReference type="EMBL" id="MBL0849370.1"/>
    </source>
</evidence>
<dbReference type="Pfam" id="PF02594">
    <property type="entry name" value="DUF167"/>
    <property type="match status" value="1"/>
</dbReference>
<dbReference type="AlphaFoldDB" id="A0A937DHF3"/>
<proteinExistence type="inferred from homology"/>
<organism evidence="3 4">
    <name type="scientific">Candidatus Liberibacter ctenarytainae</name>
    <dbReference type="NCBI Taxonomy" id="2020335"/>
    <lineage>
        <taxon>Bacteria</taxon>
        <taxon>Pseudomonadati</taxon>
        <taxon>Pseudomonadota</taxon>
        <taxon>Alphaproteobacteria</taxon>
        <taxon>Hyphomicrobiales</taxon>
        <taxon>Rhizobiaceae</taxon>
        <taxon>Liberibacter</taxon>
    </lineage>
</organism>